<proteinExistence type="predicted"/>
<dbReference type="KEGG" id="pej:FYC62_06630"/>
<dbReference type="InterPro" id="IPR013783">
    <property type="entry name" value="Ig-like_fold"/>
</dbReference>
<evidence type="ECO:0000259" key="2">
    <source>
        <dbReference type="Pfam" id="PF21348"/>
    </source>
</evidence>
<feature type="domain" description="Rhamnogalacturonan I lyase beta-sheet" evidence="1">
    <location>
        <begin position="26"/>
        <end position="115"/>
    </location>
</feature>
<accession>A0A5C0VH50</accession>
<name>A0A5C0VH50_9SPHI</name>
<dbReference type="Proteomes" id="UP000323653">
    <property type="component" value="Chromosome"/>
</dbReference>
<dbReference type="EMBL" id="CP043329">
    <property type="protein sequence ID" value="QEK51379.1"/>
    <property type="molecule type" value="Genomic_DNA"/>
</dbReference>
<dbReference type="PANTHER" id="PTHR43118">
    <property type="entry name" value="RHAMNOGALACTURONAN LYASE (EUROFUNG)"/>
    <property type="match status" value="1"/>
</dbReference>
<evidence type="ECO:0000313" key="3">
    <source>
        <dbReference type="EMBL" id="QEK51379.1"/>
    </source>
</evidence>
<gene>
    <name evidence="3" type="ORF">FYC62_06630</name>
</gene>
<evidence type="ECO:0000259" key="1">
    <source>
        <dbReference type="Pfam" id="PF18370"/>
    </source>
</evidence>
<dbReference type="AlphaFoldDB" id="A0A5C0VH50"/>
<dbReference type="PANTHER" id="PTHR43118:SF1">
    <property type="entry name" value="RHAMNOGALACTURONAN LYASE (EUROFUNG)"/>
    <property type="match status" value="1"/>
</dbReference>
<dbReference type="InterPro" id="IPR049366">
    <property type="entry name" value="RGL11_C"/>
</dbReference>
<organism evidence="3 4">
    <name type="scientific">Pedobacter aquae</name>
    <dbReference type="NCBI Taxonomy" id="2605747"/>
    <lineage>
        <taxon>Bacteria</taxon>
        <taxon>Pseudomonadati</taxon>
        <taxon>Bacteroidota</taxon>
        <taxon>Sphingobacteriia</taxon>
        <taxon>Sphingobacteriales</taxon>
        <taxon>Sphingobacteriaceae</taxon>
        <taxon>Pedobacter</taxon>
    </lineage>
</organism>
<dbReference type="Gene3D" id="2.60.40.10">
    <property type="entry name" value="Immunoglobulins"/>
    <property type="match status" value="1"/>
</dbReference>
<keyword evidence="3" id="KW-0456">Lyase</keyword>
<evidence type="ECO:0000313" key="4">
    <source>
        <dbReference type="Proteomes" id="UP000323653"/>
    </source>
</evidence>
<feature type="domain" description="Rhamnogalacturonan lyase family 11 C-terminal" evidence="2">
    <location>
        <begin position="137"/>
        <end position="615"/>
    </location>
</feature>
<sequence>MTISLKKSGLLLVFLFATINFLFAQKQMEALDRGVVAIYKGNHHYYVSWRVLGTDAPDVAFNVYRKSGDEQPVKINARPITGATCIIDSTAKETKVNTWFVKSIINKKEQTEKGEFTIAANAEEKPYLSIPLKNITGYVPNDLSVGDLDGDGQYDFILHQSGRGRDNSSAGLTDPPIFQAYKSDGTFLWEINLGKNIREGAHYTQFMVYDLDGDGIAEFACKTADGTTDGKGKIIGDAQTDWRDTLNKRAPTYGKILSGPEYLTIFSGKTGEALATVDYIPSRGDIGTWGGVGGNGGNDKTGNRVDRYTACIAYLDGKRPSLVMGRGYYGRTVLAAFDFREGKLSSRWVFDSKDGKNPFSGMGNHNLSVADVDQDGKDEIVFGAMVVDDNGKGLYSTGLRHGDALHVSDLDPDHPGLEVFGVHEIEEGTTGPGVALYEAATGKILFKAADNEDIGRGVAANIDTTRVGAQMWWAGSPDLYTIKGEKIGLAPRSTNFLIYWDGDLSRELLNGNYIEKYGKGRIFTADGAVSNNGTKSTPALSADILGDWREELILRSADNKELRIYTTTIPTTIRQYTLMHDPHYRLSIAWQNVGYNQPPHTGFYMGKGMKPAPKPFINIVNYRHP</sequence>
<dbReference type="SUPFAM" id="SSF69318">
    <property type="entry name" value="Integrin alpha N-terminal domain"/>
    <property type="match status" value="1"/>
</dbReference>
<dbReference type="InterPro" id="IPR028994">
    <property type="entry name" value="Integrin_alpha_N"/>
</dbReference>
<dbReference type="InterPro" id="IPR041624">
    <property type="entry name" value="RGI_lyase"/>
</dbReference>
<dbReference type="Pfam" id="PF18370">
    <property type="entry name" value="RGI_lyase"/>
    <property type="match status" value="1"/>
</dbReference>
<dbReference type="InterPro" id="IPR034641">
    <property type="entry name" value="RGL11"/>
</dbReference>
<dbReference type="CDD" id="cd10318">
    <property type="entry name" value="RGL11"/>
    <property type="match status" value="1"/>
</dbReference>
<reference evidence="3 4" key="1">
    <citation type="submission" date="2019-08" db="EMBL/GenBank/DDBJ databases">
        <title>Pedobacter sp. nov., isolated from Han river, South Korea.</title>
        <authorList>
            <person name="Lee D.-H."/>
            <person name="Kim Y.-S."/>
            <person name="Hwang E.-M."/>
            <person name="Le Tran T.C."/>
            <person name="Cha C.-J."/>
        </authorList>
    </citation>
    <scope>NUCLEOTIDE SEQUENCE [LARGE SCALE GENOMIC DNA]</scope>
    <source>
        <strain evidence="3 4">CJ43</strain>
    </source>
</reference>
<dbReference type="GO" id="GO:0016829">
    <property type="term" value="F:lyase activity"/>
    <property type="evidence" value="ECO:0007669"/>
    <property type="project" value="UniProtKB-KW"/>
</dbReference>
<dbReference type="Pfam" id="PF21348">
    <property type="entry name" value="RGL11_C"/>
    <property type="match status" value="1"/>
</dbReference>
<dbReference type="RefSeq" id="WP_149074392.1">
    <property type="nucleotide sequence ID" value="NZ_CP043329.1"/>
</dbReference>
<protein>
    <submittedName>
        <fullName evidence="3">Rhamnogalacturonan lyase</fullName>
    </submittedName>
</protein>
<keyword evidence="4" id="KW-1185">Reference proteome</keyword>